<dbReference type="Gene3D" id="1.10.510.10">
    <property type="entry name" value="Transferase(Phosphotransferase) domain 1"/>
    <property type="match status" value="1"/>
</dbReference>
<feature type="coiled-coil region" evidence="5">
    <location>
        <begin position="48"/>
        <end position="75"/>
    </location>
</feature>
<dbReference type="CDD" id="cd14125">
    <property type="entry name" value="STKc_CK1_delta_epsilon"/>
    <property type="match status" value="1"/>
</dbReference>
<keyword evidence="8" id="KW-0808">Transferase</keyword>
<keyword evidence="9" id="KW-1185">Reference proteome</keyword>
<feature type="region of interest" description="Disordered" evidence="6">
    <location>
        <begin position="505"/>
        <end position="629"/>
    </location>
</feature>
<dbReference type="GO" id="GO:0005524">
    <property type="term" value="F:ATP binding"/>
    <property type="evidence" value="ECO:0007669"/>
    <property type="project" value="InterPro"/>
</dbReference>
<dbReference type="EC" id="2.7.11.1" evidence="2"/>
<proteinExistence type="inferred from homology"/>
<dbReference type="PANTHER" id="PTHR11909">
    <property type="entry name" value="CASEIN KINASE-RELATED"/>
    <property type="match status" value="1"/>
</dbReference>
<comment type="caution">
    <text evidence="8">The sequence shown here is derived from an EMBL/GenBank/DDBJ whole genome shotgun (WGS) entry which is preliminary data.</text>
</comment>
<accession>A0A9P7B9J8</accession>
<feature type="compositionally biased region" description="Polar residues" evidence="6">
    <location>
        <begin position="609"/>
        <end position="618"/>
    </location>
</feature>
<dbReference type="Proteomes" id="UP000777482">
    <property type="component" value="Unassembled WGS sequence"/>
</dbReference>
<feature type="compositionally biased region" description="Basic and acidic residues" evidence="6">
    <location>
        <begin position="620"/>
        <end position="629"/>
    </location>
</feature>
<evidence type="ECO:0000256" key="4">
    <source>
        <dbReference type="ARBA" id="ARBA00048679"/>
    </source>
</evidence>
<evidence type="ECO:0000256" key="3">
    <source>
        <dbReference type="ARBA" id="ARBA00047899"/>
    </source>
</evidence>
<dbReference type="InterPro" id="IPR008271">
    <property type="entry name" value="Ser/Thr_kinase_AS"/>
</dbReference>
<dbReference type="GO" id="GO:0004674">
    <property type="term" value="F:protein serine/threonine kinase activity"/>
    <property type="evidence" value="ECO:0007669"/>
    <property type="project" value="UniProtKB-KW"/>
</dbReference>
<keyword evidence="5" id="KW-0175">Coiled coil</keyword>
<evidence type="ECO:0000256" key="2">
    <source>
        <dbReference type="ARBA" id="ARBA00012513"/>
    </source>
</evidence>
<dbReference type="AlphaFoldDB" id="A0A9P7B9J8"/>
<dbReference type="FunFam" id="1.10.510.10:FF:000159">
    <property type="entry name" value="Casein kinase I hhp1"/>
    <property type="match status" value="1"/>
</dbReference>
<evidence type="ECO:0000313" key="9">
    <source>
        <dbReference type="Proteomes" id="UP000777482"/>
    </source>
</evidence>
<gene>
    <name evidence="8" type="primary">HRR25</name>
    <name evidence="8" type="ORF">C6P46_006426</name>
</gene>
<feature type="compositionally biased region" description="Low complexity" evidence="6">
    <location>
        <begin position="587"/>
        <end position="599"/>
    </location>
</feature>
<dbReference type="SMART" id="SM00220">
    <property type="entry name" value="S_TKc"/>
    <property type="match status" value="1"/>
</dbReference>
<keyword evidence="8" id="KW-0418">Kinase</keyword>
<dbReference type="Pfam" id="PF00069">
    <property type="entry name" value="Pkinase"/>
    <property type="match status" value="1"/>
</dbReference>
<evidence type="ECO:0000256" key="5">
    <source>
        <dbReference type="SAM" id="Coils"/>
    </source>
</evidence>
<dbReference type="InterPro" id="IPR000719">
    <property type="entry name" value="Prot_kinase_dom"/>
</dbReference>
<dbReference type="EMBL" id="PUHQ01000008">
    <property type="protein sequence ID" value="KAG0665642.1"/>
    <property type="molecule type" value="Genomic_DNA"/>
</dbReference>
<evidence type="ECO:0000313" key="8">
    <source>
        <dbReference type="EMBL" id="KAG0665642.1"/>
    </source>
</evidence>
<dbReference type="SUPFAM" id="SSF56112">
    <property type="entry name" value="Protein kinase-like (PK-like)"/>
    <property type="match status" value="1"/>
</dbReference>
<feature type="domain" description="Protein kinase" evidence="7">
    <location>
        <begin position="143"/>
        <end position="482"/>
    </location>
</feature>
<keyword evidence="8" id="KW-0723">Serine/threonine-protein kinase</keyword>
<evidence type="ECO:0000256" key="1">
    <source>
        <dbReference type="ARBA" id="ARBA00005926"/>
    </source>
</evidence>
<reference evidence="8 9" key="1">
    <citation type="submission" date="2020-11" db="EMBL/GenBank/DDBJ databases">
        <title>Kefir isolates.</title>
        <authorList>
            <person name="Marcisauskas S."/>
            <person name="Kim Y."/>
            <person name="Blasche S."/>
        </authorList>
    </citation>
    <scope>NUCLEOTIDE SEQUENCE [LARGE SCALE GENOMIC DNA]</scope>
    <source>
        <strain evidence="8 9">KR</strain>
    </source>
</reference>
<comment type="catalytic activity">
    <reaction evidence="3">
        <text>L-threonyl-[protein] + ATP = O-phospho-L-threonyl-[protein] + ADP + H(+)</text>
        <dbReference type="Rhea" id="RHEA:46608"/>
        <dbReference type="Rhea" id="RHEA-COMP:11060"/>
        <dbReference type="Rhea" id="RHEA-COMP:11605"/>
        <dbReference type="ChEBI" id="CHEBI:15378"/>
        <dbReference type="ChEBI" id="CHEBI:30013"/>
        <dbReference type="ChEBI" id="CHEBI:30616"/>
        <dbReference type="ChEBI" id="CHEBI:61977"/>
        <dbReference type="ChEBI" id="CHEBI:456216"/>
        <dbReference type="EC" id="2.7.11.1"/>
    </reaction>
</comment>
<sequence>MLGRSSTRPARHLCLFTSIYLPVRPHSTRVSAAAAASLNMTSSSPSTMHEALARIQSLERQLACAETLLTKYAARNLSDELVHAGLGPLTLPPPKAMGAPPNLQGAVDGNVNEHGSSAGKEPEASTTTTAAALDLGPLILRALEIRKQVHAGSLTDERAVTELDEMIEQHSLSEEQASTLRAWAGHAHKSRKPPVLPRPSQQPHPVRALRRWQVPHRQEDWFRIRDIYLGVNIISGEEVAIKLESVKAKHPQLEYEAKVYKTLAGGVGVPFVRWFGVECDYNAMVLDLLGPSLEDLFNFCNRKFSLKTTLLLADQLISRIEYIHSRNFIHRDIKPDNFLMGIGKRGNQVNVIDFGLAKKYRDPKTHLHIPYRENKNLTGTARYTSINTHLGVEQSRRDDMESLGYVLMYFLRGSLPWQGLKAATKKQKYDRIMEKKMTTPTEYLCRGFPNEFAIYLNYCRSLRFDDKPDYSYLRKLFRDLFVREGFQYDYVFDWSVQQRVDDVQKEMRQQQQGQGQLDPAQQQKSAALQQQQPGMAGQQQQQQPYPGMSSQGAVPSSGAAGVASQQQQQPKRRVLQPGESLDPSSVQQQQQQAGGAAAAPVPSGDQRMLRSQTRNAQQDARGRANGEWY</sequence>
<name>A0A9P7B9J8_RHOMI</name>
<dbReference type="InterPro" id="IPR050235">
    <property type="entry name" value="CK1_Ser-Thr_kinase"/>
</dbReference>
<evidence type="ECO:0000256" key="6">
    <source>
        <dbReference type="SAM" id="MobiDB-lite"/>
    </source>
</evidence>
<comment type="catalytic activity">
    <reaction evidence="4">
        <text>L-seryl-[protein] + ATP = O-phospho-L-seryl-[protein] + ADP + H(+)</text>
        <dbReference type="Rhea" id="RHEA:17989"/>
        <dbReference type="Rhea" id="RHEA-COMP:9863"/>
        <dbReference type="Rhea" id="RHEA-COMP:11604"/>
        <dbReference type="ChEBI" id="CHEBI:15378"/>
        <dbReference type="ChEBI" id="CHEBI:29999"/>
        <dbReference type="ChEBI" id="CHEBI:30616"/>
        <dbReference type="ChEBI" id="CHEBI:83421"/>
        <dbReference type="ChEBI" id="CHEBI:456216"/>
        <dbReference type="EC" id="2.7.11.1"/>
    </reaction>
</comment>
<organism evidence="8 9">
    <name type="scientific">Rhodotorula mucilaginosa</name>
    <name type="common">Yeast</name>
    <name type="synonym">Rhodotorula rubra</name>
    <dbReference type="NCBI Taxonomy" id="5537"/>
    <lineage>
        <taxon>Eukaryota</taxon>
        <taxon>Fungi</taxon>
        <taxon>Dikarya</taxon>
        <taxon>Basidiomycota</taxon>
        <taxon>Pucciniomycotina</taxon>
        <taxon>Microbotryomycetes</taxon>
        <taxon>Sporidiobolales</taxon>
        <taxon>Sporidiobolaceae</taxon>
        <taxon>Rhodotorula</taxon>
    </lineage>
</organism>
<dbReference type="PROSITE" id="PS50011">
    <property type="entry name" value="PROTEIN_KINASE_DOM"/>
    <property type="match status" value="1"/>
</dbReference>
<dbReference type="InterPro" id="IPR011009">
    <property type="entry name" value="Kinase-like_dom_sf"/>
</dbReference>
<dbReference type="PROSITE" id="PS00108">
    <property type="entry name" value="PROTEIN_KINASE_ST"/>
    <property type="match status" value="1"/>
</dbReference>
<comment type="similarity">
    <text evidence="1">Belongs to the protein kinase superfamily. CK1 Ser/Thr protein kinase family. Casein kinase I subfamily.</text>
</comment>
<evidence type="ECO:0000259" key="7">
    <source>
        <dbReference type="PROSITE" id="PS50011"/>
    </source>
</evidence>
<dbReference type="OrthoDB" id="5800476at2759"/>
<feature type="compositionally biased region" description="Low complexity" evidence="6">
    <location>
        <begin position="509"/>
        <end position="569"/>
    </location>
</feature>
<protein>
    <recommendedName>
        <fullName evidence="2">non-specific serine/threonine protein kinase</fullName>
        <ecNumber evidence="2">2.7.11.1</ecNumber>
    </recommendedName>
</protein>